<keyword evidence="7 8" id="KW-0472">Membrane</keyword>
<evidence type="ECO:0000256" key="7">
    <source>
        <dbReference type="ARBA" id="ARBA00023136"/>
    </source>
</evidence>
<feature type="transmembrane region" description="Helical" evidence="8">
    <location>
        <begin position="79"/>
        <end position="100"/>
    </location>
</feature>
<dbReference type="PROSITE" id="PS50929">
    <property type="entry name" value="ABC_TM1F"/>
    <property type="match status" value="1"/>
</dbReference>
<dbReference type="PANTHER" id="PTHR43394">
    <property type="entry name" value="ATP-DEPENDENT PERMEASE MDL1, MITOCHONDRIAL"/>
    <property type="match status" value="1"/>
</dbReference>
<proteinExistence type="predicted"/>
<dbReference type="PROSITE" id="PS50893">
    <property type="entry name" value="ABC_TRANSPORTER_2"/>
    <property type="match status" value="1"/>
</dbReference>
<dbReference type="PANTHER" id="PTHR43394:SF1">
    <property type="entry name" value="ATP-BINDING CASSETTE SUB-FAMILY B MEMBER 10, MITOCHONDRIAL"/>
    <property type="match status" value="1"/>
</dbReference>
<sequence length="597" mass="66222">MSQRSIVIGQHKPKDQKKTLKRLISYLGASKGLLLSVIIASIIATLGGLYGSYAISPLIKIIESGLTGTVTQEVMYQQLFGKLVLLAIVFALEVVAMYYSGRMMVKISQRTVATIRKEMFEHMLRMRVSYHDANAHGDLMSRFTNDLDLVGEGLNTAAASIIINIFTLIGTIIVMFILSPILSVVTLVILPLLSLMSNVIVKRSRIYSKRQQTSLGKLNGYIEESMEGQMVMQLFNHEEQAQQDFGELNQVYRKNSQFAQITSIMIYPLMQNINTISYALIGIVGGYLAIFHGLSVGDLGAYVNMTRTQGKPINEISSQFTTLQSAIASAERIFEFLDWELEPVSEDDVILENVVGDVRFENVVFGYNPSKPVLKDVTFWAKPGQKIAFVGSTGAGKTTITNLISRFYDIDSGKILIDGQDIDTLNRLELRKHIAMVLQDTHLFSGTIMENIRYGNLEATDEECIAAAKLANAHHFIKILEHGYDTEISGDGDDLSQGQKQLLNIARAAVANPSILILDEATSSIDTRTERLIEKGMDSIMEGRTTFVIAHRLSTVRNANAIIVLENGQIVERGDHDDLMKQNGRYASLYTGQTELS</sequence>
<keyword evidence="3 8" id="KW-0812">Transmembrane</keyword>
<keyword evidence="12" id="KW-1185">Reference proteome</keyword>
<evidence type="ECO:0000313" key="12">
    <source>
        <dbReference type="Proteomes" id="UP000515928"/>
    </source>
</evidence>
<dbReference type="GO" id="GO:0005524">
    <property type="term" value="F:ATP binding"/>
    <property type="evidence" value="ECO:0007669"/>
    <property type="project" value="UniProtKB-KW"/>
</dbReference>
<evidence type="ECO:0000259" key="9">
    <source>
        <dbReference type="PROSITE" id="PS50893"/>
    </source>
</evidence>
<keyword evidence="5 11" id="KW-0067">ATP-binding</keyword>
<evidence type="ECO:0000256" key="6">
    <source>
        <dbReference type="ARBA" id="ARBA00022989"/>
    </source>
</evidence>
<dbReference type="GO" id="GO:0015421">
    <property type="term" value="F:ABC-type oligopeptide transporter activity"/>
    <property type="evidence" value="ECO:0007669"/>
    <property type="project" value="TreeGrafter"/>
</dbReference>
<name>A0A7G9RWZ5_9FIRM</name>
<dbReference type="InterPro" id="IPR017871">
    <property type="entry name" value="ABC_transporter-like_CS"/>
</dbReference>
<evidence type="ECO:0000256" key="5">
    <source>
        <dbReference type="ARBA" id="ARBA00022840"/>
    </source>
</evidence>
<dbReference type="FunFam" id="3.40.50.300:FF:000287">
    <property type="entry name" value="Multidrug ABC transporter ATP-binding protein"/>
    <property type="match status" value="1"/>
</dbReference>
<dbReference type="InterPro" id="IPR027417">
    <property type="entry name" value="P-loop_NTPase"/>
</dbReference>
<dbReference type="Pfam" id="PF00005">
    <property type="entry name" value="ABC_tran"/>
    <property type="match status" value="1"/>
</dbReference>
<evidence type="ECO:0000259" key="10">
    <source>
        <dbReference type="PROSITE" id="PS50929"/>
    </source>
</evidence>
<evidence type="ECO:0000313" key="11">
    <source>
        <dbReference type="EMBL" id="QNN60120.1"/>
    </source>
</evidence>
<feature type="transmembrane region" description="Helical" evidence="8">
    <location>
        <begin position="32"/>
        <end position="59"/>
    </location>
</feature>
<dbReference type="EMBL" id="CP060715">
    <property type="protein sequence ID" value="QNN60120.1"/>
    <property type="molecule type" value="Genomic_DNA"/>
</dbReference>
<dbReference type="PROSITE" id="PS00211">
    <property type="entry name" value="ABC_TRANSPORTER_1"/>
    <property type="match status" value="1"/>
</dbReference>
<dbReference type="InterPro" id="IPR011527">
    <property type="entry name" value="ABC1_TM_dom"/>
</dbReference>
<dbReference type="CDD" id="cd03254">
    <property type="entry name" value="ABCC_Glucan_exporter_like"/>
    <property type="match status" value="1"/>
</dbReference>
<dbReference type="Pfam" id="PF00664">
    <property type="entry name" value="ABC_membrane"/>
    <property type="match status" value="1"/>
</dbReference>
<dbReference type="SUPFAM" id="SSF52540">
    <property type="entry name" value="P-loop containing nucleoside triphosphate hydrolases"/>
    <property type="match status" value="1"/>
</dbReference>
<evidence type="ECO:0000256" key="2">
    <source>
        <dbReference type="ARBA" id="ARBA00022448"/>
    </source>
</evidence>
<dbReference type="GO" id="GO:0005886">
    <property type="term" value="C:plasma membrane"/>
    <property type="evidence" value="ECO:0007669"/>
    <property type="project" value="UniProtKB-SubCell"/>
</dbReference>
<evidence type="ECO:0000256" key="1">
    <source>
        <dbReference type="ARBA" id="ARBA00004651"/>
    </source>
</evidence>
<organism evidence="11 12">
    <name type="scientific">Erysipelothrix inopinata</name>
    <dbReference type="NCBI Taxonomy" id="225084"/>
    <lineage>
        <taxon>Bacteria</taxon>
        <taxon>Bacillati</taxon>
        <taxon>Bacillota</taxon>
        <taxon>Erysipelotrichia</taxon>
        <taxon>Erysipelotrichales</taxon>
        <taxon>Erysipelotrichaceae</taxon>
        <taxon>Erysipelothrix</taxon>
    </lineage>
</organism>
<feature type="domain" description="ABC transmembrane type-1" evidence="10">
    <location>
        <begin position="37"/>
        <end position="325"/>
    </location>
</feature>
<feature type="transmembrane region" description="Helical" evidence="8">
    <location>
        <begin position="157"/>
        <end position="178"/>
    </location>
</feature>
<dbReference type="CDD" id="cd18547">
    <property type="entry name" value="ABC_6TM_Tm288_like"/>
    <property type="match status" value="1"/>
</dbReference>
<dbReference type="InterPro" id="IPR036640">
    <property type="entry name" value="ABC1_TM_sf"/>
</dbReference>
<comment type="subcellular location">
    <subcellularLocation>
        <location evidence="1">Cell membrane</location>
        <topology evidence="1">Multi-pass membrane protein</topology>
    </subcellularLocation>
</comment>
<evidence type="ECO:0000256" key="8">
    <source>
        <dbReference type="SAM" id="Phobius"/>
    </source>
</evidence>
<evidence type="ECO:0000256" key="3">
    <source>
        <dbReference type="ARBA" id="ARBA00022692"/>
    </source>
</evidence>
<dbReference type="GO" id="GO:0016887">
    <property type="term" value="F:ATP hydrolysis activity"/>
    <property type="evidence" value="ECO:0007669"/>
    <property type="project" value="InterPro"/>
</dbReference>
<gene>
    <name evidence="11" type="ORF">H9L01_07020</name>
</gene>
<dbReference type="Gene3D" id="1.20.1560.10">
    <property type="entry name" value="ABC transporter type 1, transmembrane domain"/>
    <property type="match status" value="1"/>
</dbReference>
<dbReference type="SUPFAM" id="SSF90123">
    <property type="entry name" value="ABC transporter transmembrane region"/>
    <property type="match status" value="1"/>
</dbReference>
<dbReference type="Proteomes" id="UP000515928">
    <property type="component" value="Chromosome"/>
</dbReference>
<feature type="transmembrane region" description="Helical" evidence="8">
    <location>
        <begin position="275"/>
        <end position="294"/>
    </location>
</feature>
<keyword evidence="2" id="KW-0813">Transport</keyword>
<reference evidence="11 12" key="1">
    <citation type="submission" date="2020-08" db="EMBL/GenBank/DDBJ databases">
        <title>Genome sequence of Erysipelothrix inopinata DSM 15511T.</title>
        <authorList>
            <person name="Hyun D.-W."/>
            <person name="Bae J.-W."/>
        </authorList>
    </citation>
    <scope>NUCLEOTIDE SEQUENCE [LARGE SCALE GENOMIC DNA]</scope>
    <source>
        <strain evidence="11 12">DSM 15511</strain>
    </source>
</reference>
<keyword evidence="6 8" id="KW-1133">Transmembrane helix</keyword>
<dbReference type="RefSeq" id="WP_187533252.1">
    <property type="nucleotide sequence ID" value="NZ_CBCSHU010000020.1"/>
</dbReference>
<dbReference type="InterPro" id="IPR003593">
    <property type="entry name" value="AAA+_ATPase"/>
</dbReference>
<accession>A0A7G9RWZ5</accession>
<dbReference type="InterPro" id="IPR039421">
    <property type="entry name" value="Type_1_exporter"/>
</dbReference>
<dbReference type="SMART" id="SM00382">
    <property type="entry name" value="AAA"/>
    <property type="match status" value="1"/>
</dbReference>
<feature type="domain" description="ABC transporter" evidence="9">
    <location>
        <begin position="358"/>
        <end position="592"/>
    </location>
</feature>
<dbReference type="Gene3D" id="3.40.50.300">
    <property type="entry name" value="P-loop containing nucleotide triphosphate hydrolases"/>
    <property type="match status" value="1"/>
</dbReference>
<dbReference type="AlphaFoldDB" id="A0A7G9RWZ5"/>
<dbReference type="InterPro" id="IPR003439">
    <property type="entry name" value="ABC_transporter-like_ATP-bd"/>
</dbReference>
<feature type="transmembrane region" description="Helical" evidence="8">
    <location>
        <begin position="184"/>
        <end position="201"/>
    </location>
</feature>
<keyword evidence="4" id="KW-0547">Nucleotide-binding</keyword>
<protein>
    <submittedName>
        <fullName evidence="11">ABC transporter ATP-binding protein</fullName>
    </submittedName>
</protein>
<dbReference type="KEGG" id="eio:H9L01_07020"/>
<evidence type="ECO:0000256" key="4">
    <source>
        <dbReference type="ARBA" id="ARBA00022741"/>
    </source>
</evidence>